<sequence length="176" mass="19100">AAHLLEVGLMADPSSGVSFAAGAPGASRPLLQGEQSKKGEPFFRVVNLLDVLLEGVRVAVEVDFDEASIHVRNVPSVVCEAEQTSPSSLAAWLAERARAMVMKVRHPGELDCPLFREHVEHLHDLMNQGTLDGDLAATVLSDRGAQWIMASHILPDEPEAYHFYVVIPAGMELELL</sequence>
<accession>A0A813DH79</accession>
<organism evidence="1 2">
    <name type="scientific">Polarella glacialis</name>
    <name type="common">Dinoflagellate</name>
    <dbReference type="NCBI Taxonomy" id="89957"/>
    <lineage>
        <taxon>Eukaryota</taxon>
        <taxon>Sar</taxon>
        <taxon>Alveolata</taxon>
        <taxon>Dinophyceae</taxon>
        <taxon>Suessiales</taxon>
        <taxon>Suessiaceae</taxon>
        <taxon>Polarella</taxon>
    </lineage>
</organism>
<gene>
    <name evidence="1" type="ORF">PGLA1383_LOCUS5908</name>
</gene>
<dbReference type="EMBL" id="CAJNNV010002371">
    <property type="protein sequence ID" value="CAE8587066.1"/>
    <property type="molecule type" value="Genomic_DNA"/>
</dbReference>
<name>A0A813DH79_POLGL</name>
<comment type="caution">
    <text evidence="1">The sequence shown here is derived from an EMBL/GenBank/DDBJ whole genome shotgun (WGS) entry which is preliminary data.</text>
</comment>
<keyword evidence="2" id="KW-1185">Reference proteome</keyword>
<evidence type="ECO:0000313" key="1">
    <source>
        <dbReference type="EMBL" id="CAE8587066.1"/>
    </source>
</evidence>
<dbReference type="AlphaFoldDB" id="A0A813DH79"/>
<reference evidence="1" key="1">
    <citation type="submission" date="2021-02" db="EMBL/GenBank/DDBJ databases">
        <authorList>
            <person name="Dougan E. K."/>
            <person name="Rhodes N."/>
            <person name="Thang M."/>
            <person name="Chan C."/>
        </authorList>
    </citation>
    <scope>NUCLEOTIDE SEQUENCE</scope>
</reference>
<feature type="non-terminal residue" evidence="1">
    <location>
        <position position="176"/>
    </location>
</feature>
<protein>
    <submittedName>
        <fullName evidence="1">Uncharacterized protein</fullName>
    </submittedName>
</protein>
<proteinExistence type="predicted"/>
<dbReference type="Proteomes" id="UP000654075">
    <property type="component" value="Unassembled WGS sequence"/>
</dbReference>
<evidence type="ECO:0000313" key="2">
    <source>
        <dbReference type="Proteomes" id="UP000654075"/>
    </source>
</evidence>